<feature type="chain" id="PRO_5043817655" evidence="1">
    <location>
        <begin position="21"/>
        <end position="350"/>
    </location>
</feature>
<dbReference type="InterPro" id="IPR036465">
    <property type="entry name" value="vWFA_dom_sf"/>
</dbReference>
<evidence type="ECO:0000256" key="1">
    <source>
        <dbReference type="SAM" id="SignalP"/>
    </source>
</evidence>
<dbReference type="PROSITE" id="PS50234">
    <property type="entry name" value="VWFA"/>
    <property type="match status" value="1"/>
</dbReference>
<evidence type="ECO:0000259" key="2">
    <source>
        <dbReference type="PROSITE" id="PS50234"/>
    </source>
</evidence>
<dbReference type="SUPFAM" id="SSF53300">
    <property type="entry name" value="vWA-like"/>
    <property type="match status" value="1"/>
</dbReference>
<evidence type="ECO:0000313" key="3">
    <source>
        <dbReference type="EMBL" id="XBH17909.1"/>
    </source>
</evidence>
<gene>
    <name evidence="3" type="ORF">P8935_00930</name>
</gene>
<reference evidence="3" key="1">
    <citation type="submission" date="2023-03" db="EMBL/GenBank/DDBJ databases">
        <title>Edaphobacter sp.</title>
        <authorList>
            <person name="Huber K.J."/>
            <person name="Papendorf J."/>
            <person name="Pilke C."/>
            <person name="Bunk B."/>
            <person name="Sproeer C."/>
            <person name="Pester M."/>
        </authorList>
    </citation>
    <scope>NUCLEOTIDE SEQUENCE</scope>
    <source>
        <strain evidence="3">DSM 110680</strain>
    </source>
</reference>
<sequence>MRVSRTLVLLLMAMPLFSFAAWGQLVPSPDAPPVSTAPPPPPEEESMGTLKLNVNLVDLFFTVKNKSGELVPHLSKDDCSVAEDKVPQTLKNFTAETHLPLTLGILLDTSGSQIDVLPLEQQAGSQFLERVLKSKDQAFLLSFDVNVDLLQDFTNSARQLSHAMNKAQINTAGGNGSSGIPGLGGGTIPIHGTPKGTLLYDAIYLASNEKMAQQNGRKAMIILTDGDDQGSDHKIQEAIAAAEKSNTIVYVILIAEPSFYGGFGYSGYSAAKKLSEETGGRMINVGANGKKLDAAFQQIEEELRTEYLASYTPTNAKQDGTFRRVSVQCKGDDMKVQVRKGYYAPAPEGR</sequence>
<proteinExistence type="predicted"/>
<dbReference type="SMART" id="SM00327">
    <property type="entry name" value="VWA"/>
    <property type="match status" value="1"/>
</dbReference>
<dbReference type="CDD" id="cd00198">
    <property type="entry name" value="vWFA"/>
    <property type="match status" value="1"/>
</dbReference>
<dbReference type="RefSeq" id="WP_348263134.1">
    <property type="nucleotide sequence ID" value="NZ_CP121196.1"/>
</dbReference>
<dbReference type="EMBL" id="CP121196">
    <property type="protein sequence ID" value="XBH17909.1"/>
    <property type="molecule type" value="Genomic_DNA"/>
</dbReference>
<dbReference type="Gene3D" id="3.40.50.410">
    <property type="entry name" value="von Willebrand factor, type A domain"/>
    <property type="match status" value="1"/>
</dbReference>
<feature type="domain" description="VWFA" evidence="2">
    <location>
        <begin position="102"/>
        <end position="299"/>
    </location>
</feature>
<organism evidence="3">
    <name type="scientific">Telmatobacter sp. DSM 110680</name>
    <dbReference type="NCBI Taxonomy" id="3036704"/>
    <lineage>
        <taxon>Bacteria</taxon>
        <taxon>Pseudomonadati</taxon>
        <taxon>Acidobacteriota</taxon>
        <taxon>Terriglobia</taxon>
        <taxon>Terriglobales</taxon>
        <taxon>Acidobacteriaceae</taxon>
        <taxon>Telmatobacter</taxon>
    </lineage>
</organism>
<accession>A0AAU7DJQ4</accession>
<dbReference type="InterPro" id="IPR017802">
    <property type="entry name" value="VWFA-rel_acidobac-type"/>
</dbReference>
<dbReference type="NCBIfam" id="TIGR03436">
    <property type="entry name" value="acidobact_VWFA"/>
    <property type="match status" value="1"/>
</dbReference>
<keyword evidence="1" id="KW-0732">Signal</keyword>
<dbReference type="AlphaFoldDB" id="A0AAU7DJQ4"/>
<feature type="signal peptide" evidence="1">
    <location>
        <begin position="1"/>
        <end position="20"/>
    </location>
</feature>
<protein>
    <submittedName>
        <fullName evidence="3">VWA domain-containing protein</fullName>
    </submittedName>
</protein>
<dbReference type="InterPro" id="IPR002035">
    <property type="entry name" value="VWF_A"/>
</dbReference>
<name>A0AAU7DJQ4_9BACT</name>